<protein>
    <submittedName>
        <fullName evidence="1">Uncharacterized protein</fullName>
    </submittedName>
</protein>
<gene>
    <name evidence="1" type="ORF">GCM10020221_11220</name>
</gene>
<organism evidence="1 2">
    <name type="scientific">Streptomyces thioluteus</name>
    <dbReference type="NCBI Taxonomy" id="66431"/>
    <lineage>
        <taxon>Bacteria</taxon>
        <taxon>Bacillati</taxon>
        <taxon>Actinomycetota</taxon>
        <taxon>Actinomycetes</taxon>
        <taxon>Kitasatosporales</taxon>
        <taxon>Streptomycetaceae</taxon>
        <taxon>Streptomyces</taxon>
    </lineage>
</organism>
<proteinExistence type="predicted"/>
<reference evidence="1 2" key="1">
    <citation type="journal article" date="2019" name="Int. J. Syst. Evol. Microbiol.">
        <title>The Global Catalogue of Microorganisms (GCM) 10K type strain sequencing project: providing services to taxonomists for standard genome sequencing and annotation.</title>
        <authorList>
            <consortium name="The Broad Institute Genomics Platform"/>
            <consortium name="The Broad Institute Genome Sequencing Center for Infectious Disease"/>
            <person name="Wu L."/>
            <person name="Ma J."/>
        </authorList>
    </citation>
    <scope>NUCLEOTIDE SEQUENCE [LARGE SCALE GENOMIC DNA]</scope>
    <source>
        <strain evidence="1 2">JCM 4087</strain>
    </source>
</reference>
<evidence type="ECO:0000313" key="1">
    <source>
        <dbReference type="EMBL" id="GAA2916941.1"/>
    </source>
</evidence>
<comment type="caution">
    <text evidence="1">The sequence shown here is derived from an EMBL/GenBank/DDBJ whole genome shotgun (WGS) entry which is preliminary data.</text>
</comment>
<keyword evidence="2" id="KW-1185">Reference proteome</keyword>
<evidence type="ECO:0000313" key="2">
    <source>
        <dbReference type="Proteomes" id="UP001501102"/>
    </source>
</evidence>
<dbReference type="EMBL" id="BAAAXZ010000041">
    <property type="protein sequence ID" value="GAA2916941.1"/>
    <property type="molecule type" value="Genomic_DNA"/>
</dbReference>
<accession>A0ABN3WL98</accession>
<dbReference type="Proteomes" id="UP001501102">
    <property type="component" value="Unassembled WGS sequence"/>
</dbReference>
<name>A0ABN3WL98_STRTU</name>
<sequence length="345" mass="37139">MKETAQRDLMGLFAKRDKKGNFEVRRDPDTGMLTHVKTPLYENVLKALDGLKDLWTEVFPGLKVAAKAFVDGLNKVISISLGTVRFIKDHPALQSFLKTLIAFTLKALPLLIAFGVAAKILGKTGKLIGGVGSSAKLFGKALAGGARLATRVVRGGKHIGTGLFSDDGYLDGYRKSRDRSRDAKKNGWAWTNRMRGARDDARARWGGGKVEAIRGYGRYATQVGSGGLIDWDDRGRRRTAASGTGVSGADCGTSTVVRPRPLTTLTLSSRPSAIDEPTRSGGGMSVVRLADVIATSTGHAETRVPTCWIEVTTKAIGSVGSTVVRRLVRRLGSICQLFRRLRVSV</sequence>